<evidence type="ECO:0000256" key="2">
    <source>
        <dbReference type="ARBA" id="ARBA00008071"/>
    </source>
</evidence>
<organism evidence="11">
    <name type="scientific">marine metagenome</name>
    <dbReference type="NCBI Taxonomy" id="408172"/>
    <lineage>
        <taxon>unclassified sequences</taxon>
        <taxon>metagenomes</taxon>
        <taxon>ecological metagenomes</taxon>
    </lineage>
</organism>
<dbReference type="EC" id="6.5.1.8" evidence="3"/>
<evidence type="ECO:0000313" key="11">
    <source>
        <dbReference type="EMBL" id="SVB24578.1"/>
    </source>
</evidence>
<evidence type="ECO:0000256" key="9">
    <source>
        <dbReference type="ARBA" id="ARBA00047746"/>
    </source>
</evidence>
<evidence type="ECO:0000256" key="1">
    <source>
        <dbReference type="ARBA" id="ARBA00001936"/>
    </source>
</evidence>
<evidence type="ECO:0000256" key="7">
    <source>
        <dbReference type="ARBA" id="ARBA00023134"/>
    </source>
</evidence>
<comment type="catalytic activity">
    <reaction evidence="9">
        <text>a 3'-end 3'-phospho-ribonucleotide-RNA + a 5'-end dephospho-ribonucleoside-RNA + GTP = a ribonucleotidyl-ribonucleotide-RNA + GMP + diphosphate</text>
        <dbReference type="Rhea" id="RHEA:68076"/>
        <dbReference type="Rhea" id="RHEA-COMP:10463"/>
        <dbReference type="Rhea" id="RHEA-COMP:13936"/>
        <dbReference type="Rhea" id="RHEA-COMP:17355"/>
        <dbReference type="ChEBI" id="CHEBI:33019"/>
        <dbReference type="ChEBI" id="CHEBI:37565"/>
        <dbReference type="ChEBI" id="CHEBI:58115"/>
        <dbReference type="ChEBI" id="CHEBI:83062"/>
        <dbReference type="ChEBI" id="CHEBI:138284"/>
        <dbReference type="ChEBI" id="CHEBI:173118"/>
        <dbReference type="EC" id="6.5.1.8"/>
    </reaction>
</comment>
<keyword evidence="7" id="KW-0342">GTP-binding</keyword>
<keyword evidence="4" id="KW-0436">Ligase</keyword>
<comment type="catalytic activity">
    <reaction evidence="10">
        <text>a 3'-end 2',3'-cyclophospho-ribonucleotide-RNA + a 5'-end dephospho-ribonucleoside-RNA + GTP + H2O = a ribonucleotidyl-ribonucleotide-RNA + GMP + diphosphate + H(+)</text>
        <dbReference type="Rhea" id="RHEA:68080"/>
        <dbReference type="Rhea" id="RHEA-COMP:10464"/>
        <dbReference type="Rhea" id="RHEA-COMP:13936"/>
        <dbReference type="Rhea" id="RHEA-COMP:17355"/>
        <dbReference type="ChEBI" id="CHEBI:15377"/>
        <dbReference type="ChEBI" id="CHEBI:15378"/>
        <dbReference type="ChEBI" id="CHEBI:33019"/>
        <dbReference type="ChEBI" id="CHEBI:37565"/>
        <dbReference type="ChEBI" id="CHEBI:58115"/>
        <dbReference type="ChEBI" id="CHEBI:83064"/>
        <dbReference type="ChEBI" id="CHEBI:138284"/>
        <dbReference type="ChEBI" id="CHEBI:173118"/>
        <dbReference type="EC" id="6.5.1.8"/>
    </reaction>
</comment>
<dbReference type="GO" id="GO:0006396">
    <property type="term" value="P:RNA processing"/>
    <property type="evidence" value="ECO:0007669"/>
    <property type="project" value="InterPro"/>
</dbReference>
<evidence type="ECO:0000256" key="6">
    <source>
        <dbReference type="ARBA" id="ARBA00022741"/>
    </source>
</evidence>
<evidence type="ECO:0000256" key="4">
    <source>
        <dbReference type="ARBA" id="ARBA00022598"/>
    </source>
</evidence>
<keyword evidence="8" id="KW-0464">Manganese</keyword>
<dbReference type="InterPro" id="IPR036025">
    <property type="entry name" value="RtcB-like_sf"/>
</dbReference>
<dbReference type="InterPro" id="IPR001233">
    <property type="entry name" value="RtcB"/>
</dbReference>
<dbReference type="PROSITE" id="PS01288">
    <property type="entry name" value="UPF0027"/>
    <property type="match status" value="1"/>
</dbReference>
<protein>
    <recommendedName>
        <fullName evidence="3">3'-phosphate/5'-hydroxy nucleic acid ligase</fullName>
        <ecNumber evidence="3">6.5.1.8</ecNumber>
    </recommendedName>
</protein>
<sequence length="450" mass="48330">MIRDIKTDKSLEQVANVAYLPGIVGASLAMPDIHWGYGFPIGGVAATDPAKGGVISPGGVGYDINCGVRVLRTELRKEDILGHVPRLMDALFEAVPAGIGSSNAIKPLSVVEMQKLLSAGAEYVVRDRGMGSEEDLKHTEENGCLVDADPSHVSDRAIERGRRQLGTLGSGNHFLEVGIADRIFDSRSAATLGVEKGTVCILIHCGSRGLGYQVCDDYLSVMNRAVIKYGIELPDRQLCCAPIESNEGTAYLRAMACAANYAWANRQAITHLARQCFMETFSIGPKDLGMVLIYDVCHNVAKFEEHTVDGQLRTLCVHRKGATRAFPAGDLRIPTSLRAVGQPVLVPGDMGRFSYVLTGAPGALQHTFGSTCHGAGRVMSRAQAKRESRGRDLFGEMAERGVTVRAASRRTVAEEMPYAYKNVADVVNVMAGAGVSDKVFRLKPVGVIKG</sequence>
<name>A0A382CEG7_9ZZZZ</name>
<evidence type="ECO:0000256" key="5">
    <source>
        <dbReference type="ARBA" id="ARBA00022723"/>
    </source>
</evidence>
<dbReference type="SUPFAM" id="SSF103365">
    <property type="entry name" value="Hypothetical protein PH1602"/>
    <property type="match status" value="1"/>
</dbReference>
<dbReference type="AlphaFoldDB" id="A0A382CEG7"/>
<dbReference type="GO" id="GO:0046872">
    <property type="term" value="F:metal ion binding"/>
    <property type="evidence" value="ECO:0007669"/>
    <property type="project" value="UniProtKB-KW"/>
</dbReference>
<dbReference type="GO" id="GO:0005525">
    <property type="term" value="F:GTP binding"/>
    <property type="evidence" value="ECO:0007669"/>
    <property type="project" value="UniProtKB-KW"/>
</dbReference>
<dbReference type="Gene3D" id="3.90.1860.10">
    <property type="entry name" value="tRNA-splicing ligase RtcB"/>
    <property type="match status" value="1"/>
</dbReference>
<reference evidence="11" key="1">
    <citation type="submission" date="2018-05" db="EMBL/GenBank/DDBJ databases">
        <authorList>
            <person name="Lanie J.A."/>
            <person name="Ng W.-L."/>
            <person name="Kazmierczak K.M."/>
            <person name="Andrzejewski T.M."/>
            <person name="Davidsen T.M."/>
            <person name="Wayne K.J."/>
            <person name="Tettelin H."/>
            <person name="Glass J.I."/>
            <person name="Rusch D."/>
            <person name="Podicherti R."/>
            <person name="Tsui H.-C.T."/>
            <person name="Winkler M.E."/>
        </authorList>
    </citation>
    <scope>NUCLEOTIDE SEQUENCE</scope>
</reference>
<evidence type="ECO:0000256" key="8">
    <source>
        <dbReference type="ARBA" id="ARBA00023211"/>
    </source>
</evidence>
<dbReference type="Pfam" id="PF01139">
    <property type="entry name" value="RtcB"/>
    <property type="match status" value="1"/>
</dbReference>
<dbReference type="PANTHER" id="PTHR11118">
    <property type="entry name" value="RNA-SPLICING LIGASE RTCB HOMOLOG"/>
    <property type="match status" value="1"/>
</dbReference>
<comment type="cofactor">
    <cofactor evidence="1">
        <name>Mn(2+)</name>
        <dbReference type="ChEBI" id="CHEBI:29035"/>
    </cofactor>
</comment>
<dbReference type="FunFam" id="3.90.1860.10:FF:000001">
    <property type="entry name" value="tRNA-splicing ligase RtcB homolog"/>
    <property type="match status" value="1"/>
</dbReference>
<dbReference type="PANTHER" id="PTHR11118:SF1">
    <property type="entry name" value="RNA-SPLICING LIGASE RTCB HOMOLOG"/>
    <property type="match status" value="1"/>
</dbReference>
<evidence type="ECO:0000256" key="10">
    <source>
        <dbReference type="ARBA" id="ARBA00049514"/>
    </source>
</evidence>
<accession>A0A382CEG7</accession>
<dbReference type="EMBL" id="UINC01034162">
    <property type="protein sequence ID" value="SVB24578.1"/>
    <property type="molecule type" value="Genomic_DNA"/>
</dbReference>
<keyword evidence="6" id="KW-0547">Nucleotide-binding</keyword>
<comment type="similarity">
    <text evidence="2">Belongs to the RtcB family.</text>
</comment>
<evidence type="ECO:0000256" key="3">
    <source>
        <dbReference type="ARBA" id="ARBA00012726"/>
    </source>
</evidence>
<dbReference type="GO" id="GO:0170057">
    <property type="term" value="F:RNA ligase (GTP) activity"/>
    <property type="evidence" value="ECO:0007669"/>
    <property type="project" value="UniProtKB-EC"/>
</dbReference>
<keyword evidence="5" id="KW-0479">Metal-binding</keyword>
<gene>
    <name evidence="11" type="ORF">METZ01_LOCUS177432</name>
</gene>
<proteinExistence type="inferred from homology"/>
<dbReference type="GO" id="GO:0003972">
    <property type="term" value="F:RNA ligase (ATP) activity"/>
    <property type="evidence" value="ECO:0007669"/>
    <property type="project" value="TreeGrafter"/>
</dbReference>